<proteinExistence type="predicted"/>
<dbReference type="EMBL" id="PPHD01029926">
    <property type="protein sequence ID" value="POI26212.1"/>
    <property type="molecule type" value="Genomic_DNA"/>
</dbReference>
<protein>
    <submittedName>
        <fullName evidence="2">Uncharacterized protein</fullName>
    </submittedName>
</protein>
<organism evidence="2 3">
    <name type="scientific">Bambusicola thoracicus</name>
    <name type="common">Chinese bamboo-partridge</name>
    <name type="synonym">Perdix thoracica</name>
    <dbReference type="NCBI Taxonomy" id="9083"/>
    <lineage>
        <taxon>Eukaryota</taxon>
        <taxon>Metazoa</taxon>
        <taxon>Chordata</taxon>
        <taxon>Craniata</taxon>
        <taxon>Vertebrata</taxon>
        <taxon>Euteleostomi</taxon>
        <taxon>Archelosauria</taxon>
        <taxon>Archosauria</taxon>
        <taxon>Dinosauria</taxon>
        <taxon>Saurischia</taxon>
        <taxon>Theropoda</taxon>
        <taxon>Coelurosauria</taxon>
        <taxon>Aves</taxon>
        <taxon>Neognathae</taxon>
        <taxon>Galloanserae</taxon>
        <taxon>Galliformes</taxon>
        <taxon>Phasianidae</taxon>
        <taxon>Perdicinae</taxon>
        <taxon>Bambusicola</taxon>
    </lineage>
</organism>
<dbReference type="AlphaFoldDB" id="A0A2P4SQ26"/>
<name>A0A2P4SQ26_BAMTH</name>
<comment type="caution">
    <text evidence="2">The sequence shown here is derived from an EMBL/GenBank/DDBJ whole genome shotgun (WGS) entry which is preliminary data.</text>
</comment>
<evidence type="ECO:0000256" key="1">
    <source>
        <dbReference type="SAM" id="MobiDB-lite"/>
    </source>
</evidence>
<feature type="compositionally biased region" description="Basic and acidic residues" evidence="1">
    <location>
        <begin position="20"/>
        <end position="62"/>
    </location>
</feature>
<keyword evidence="3" id="KW-1185">Reference proteome</keyword>
<sequence>MMVGNRIGINYRDMDEDGDRDGVRDEEGGRDGDRGKDEDEHEDGDRNGDKDRNRDRNRDRIRNRDASCLVGARFQGWPVLHTGRLEVGWAGGGGC</sequence>
<evidence type="ECO:0000313" key="3">
    <source>
        <dbReference type="Proteomes" id="UP000237246"/>
    </source>
</evidence>
<dbReference type="Proteomes" id="UP000237246">
    <property type="component" value="Unassembled WGS sequence"/>
</dbReference>
<gene>
    <name evidence="2" type="ORF">CIB84_010036</name>
</gene>
<reference evidence="2 3" key="1">
    <citation type="submission" date="2018-01" db="EMBL/GenBank/DDBJ databases">
        <title>Comparison of the Chinese Bamboo Partridge and Red Junglefowl genome sequences highlights the importance of demography in genome evolution.</title>
        <authorList>
            <person name="Tiley G.P."/>
            <person name="Kimball R.T."/>
            <person name="Braun E.L."/>
            <person name="Burleigh J.G."/>
        </authorList>
    </citation>
    <scope>NUCLEOTIDE SEQUENCE [LARGE SCALE GENOMIC DNA]</scope>
    <source>
        <strain evidence="2">RTK389</strain>
        <tissue evidence="2">Blood</tissue>
    </source>
</reference>
<evidence type="ECO:0000313" key="2">
    <source>
        <dbReference type="EMBL" id="POI26212.1"/>
    </source>
</evidence>
<accession>A0A2P4SQ26</accession>
<feature type="region of interest" description="Disordered" evidence="1">
    <location>
        <begin position="1"/>
        <end position="62"/>
    </location>
</feature>